<gene>
    <name evidence="2" type="ORF">AVEN_216679_1</name>
</gene>
<proteinExistence type="predicted"/>
<organism evidence="2 3">
    <name type="scientific">Araneus ventricosus</name>
    <name type="common">Orbweaver spider</name>
    <name type="synonym">Epeira ventricosa</name>
    <dbReference type="NCBI Taxonomy" id="182803"/>
    <lineage>
        <taxon>Eukaryota</taxon>
        <taxon>Metazoa</taxon>
        <taxon>Ecdysozoa</taxon>
        <taxon>Arthropoda</taxon>
        <taxon>Chelicerata</taxon>
        <taxon>Arachnida</taxon>
        <taxon>Araneae</taxon>
        <taxon>Araneomorphae</taxon>
        <taxon>Entelegynae</taxon>
        <taxon>Araneoidea</taxon>
        <taxon>Araneidae</taxon>
        <taxon>Araneus</taxon>
    </lineage>
</organism>
<comment type="caution">
    <text evidence="2">The sequence shown here is derived from an EMBL/GenBank/DDBJ whole genome shotgun (WGS) entry which is preliminary data.</text>
</comment>
<sequence>MACGVDTPRVARGWTCGLWSLEFEQSSGAWICKYLGSDRVNGCTGSVWSFDVRTIYRHNAGNHRCTNKPTSHIDSSRSDDRE</sequence>
<protein>
    <submittedName>
        <fullName evidence="2">Uncharacterized protein</fullName>
    </submittedName>
</protein>
<evidence type="ECO:0000256" key="1">
    <source>
        <dbReference type="SAM" id="MobiDB-lite"/>
    </source>
</evidence>
<evidence type="ECO:0000313" key="2">
    <source>
        <dbReference type="EMBL" id="GBM20266.1"/>
    </source>
</evidence>
<dbReference type="Proteomes" id="UP000499080">
    <property type="component" value="Unassembled WGS sequence"/>
</dbReference>
<dbReference type="AlphaFoldDB" id="A0A4Y2DW87"/>
<feature type="region of interest" description="Disordered" evidence="1">
    <location>
        <begin position="61"/>
        <end position="82"/>
    </location>
</feature>
<reference evidence="2 3" key="1">
    <citation type="journal article" date="2019" name="Sci. Rep.">
        <title>Orb-weaving spider Araneus ventricosus genome elucidates the spidroin gene catalogue.</title>
        <authorList>
            <person name="Kono N."/>
            <person name="Nakamura H."/>
            <person name="Ohtoshi R."/>
            <person name="Moran D.A.P."/>
            <person name="Shinohara A."/>
            <person name="Yoshida Y."/>
            <person name="Fujiwara M."/>
            <person name="Mori M."/>
            <person name="Tomita M."/>
            <person name="Arakawa K."/>
        </authorList>
    </citation>
    <scope>NUCLEOTIDE SEQUENCE [LARGE SCALE GENOMIC DNA]</scope>
</reference>
<keyword evidence="3" id="KW-1185">Reference proteome</keyword>
<dbReference type="EMBL" id="BGPR01000439">
    <property type="protein sequence ID" value="GBM20266.1"/>
    <property type="molecule type" value="Genomic_DNA"/>
</dbReference>
<evidence type="ECO:0000313" key="3">
    <source>
        <dbReference type="Proteomes" id="UP000499080"/>
    </source>
</evidence>
<name>A0A4Y2DW87_ARAVE</name>
<accession>A0A4Y2DW87</accession>